<dbReference type="EMBL" id="SMFU01000007">
    <property type="protein sequence ID" value="TCK08208.1"/>
    <property type="molecule type" value="Genomic_DNA"/>
</dbReference>
<name>A0A4R1GJM1_9GAMM</name>
<dbReference type="PANTHER" id="PTHR35936:SF17">
    <property type="entry name" value="ARGININE-BINDING EXTRACELLULAR PROTEIN ARTP"/>
    <property type="match status" value="1"/>
</dbReference>
<dbReference type="CDD" id="cd01004">
    <property type="entry name" value="PBP2_MidA_like"/>
    <property type="match status" value="1"/>
</dbReference>
<dbReference type="Proteomes" id="UP000294546">
    <property type="component" value="Unassembled WGS sequence"/>
</dbReference>
<gene>
    <name evidence="5" type="ORF">CLV83_0282</name>
</gene>
<evidence type="ECO:0000256" key="3">
    <source>
        <dbReference type="SAM" id="SignalP"/>
    </source>
</evidence>
<dbReference type="PANTHER" id="PTHR35936">
    <property type="entry name" value="MEMBRANE-BOUND LYTIC MUREIN TRANSGLYCOSYLASE F"/>
    <property type="match status" value="1"/>
</dbReference>
<sequence>MKMTKALVKTGLSVLSAGILSQAVSAAPLMTEGDLKVGMEISYPPFESYDGDKVVGFDPEISALLAEKMGATASFHDTKFTGLILGLGANKFDAVISGMYITEERLKKADAIPYGLTGASILVMKDSEVKPQTAEDLCGVNVGLQQGTAWVSQLQSLSTDYCEANGKEPVEIQEFPTAPEVSQALMSRNVEAQLEIAGAAKMFVERTRGRLEISSPELVYPQTLGMYVKQGNTEMKEALEKALEEIKADGSYAALIEKYELTPVE</sequence>
<comment type="caution">
    <text evidence="5">The sequence shown here is derived from an EMBL/GenBank/DDBJ whole genome shotgun (WGS) entry which is preliminary data.</text>
</comment>
<feature type="domain" description="Solute-binding protein family 3/N-terminal" evidence="4">
    <location>
        <begin position="34"/>
        <end position="263"/>
    </location>
</feature>
<dbReference type="AlphaFoldDB" id="A0A4R1GJM1"/>
<accession>A0A4R1GJM1</accession>
<dbReference type="InterPro" id="IPR001638">
    <property type="entry name" value="Solute-binding_3/MltF_N"/>
</dbReference>
<evidence type="ECO:0000256" key="1">
    <source>
        <dbReference type="ARBA" id="ARBA00010333"/>
    </source>
</evidence>
<dbReference type="Gene3D" id="3.40.190.10">
    <property type="entry name" value="Periplasmic binding protein-like II"/>
    <property type="match status" value="2"/>
</dbReference>
<dbReference type="SMART" id="SM00062">
    <property type="entry name" value="PBPb"/>
    <property type="match status" value="1"/>
</dbReference>
<evidence type="ECO:0000256" key="2">
    <source>
        <dbReference type="ARBA" id="ARBA00022729"/>
    </source>
</evidence>
<feature type="signal peptide" evidence="3">
    <location>
        <begin position="1"/>
        <end position="26"/>
    </location>
</feature>
<evidence type="ECO:0000259" key="4">
    <source>
        <dbReference type="SMART" id="SM00062"/>
    </source>
</evidence>
<evidence type="ECO:0000313" key="6">
    <source>
        <dbReference type="Proteomes" id="UP000294546"/>
    </source>
</evidence>
<dbReference type="SUPFAM" id="SSF53850">
    <property type="entry name" value="Periplasmic binding protein-like II"/>
    <property type="match status" value="1"/>
</dbReference>
<comment type="similarity">
    <text evidence="1">Belongs to the bacterial solute-binding protein 3 family.</text>
</comment>
<keyword evidence="6" id="KW-1185">Reference proteome</keyword>
<feature type="chain" id="PRO_5021026956" evidence="3">
    <location>
        <begin position="27"/>
        <end position="265"/>
    </location>
</feature>
<organism evidence="5 6">
    <name type="scientific">Marinobacterium mangrovicola</name>
    <dbReference type="NCBI Taxonomy" id="1476959"/>
    <lineage>
        <taxon>Bacteria</taxon>
        <taxon>Pseudomonadati</taxon>
        <taxon>Pseudomonadota</taxon>
        <taxon>Gammaproteobacteria</taxon>
        <taxon>Oceanospirillales</taxon>
        <taxon>Oceanospirillaceae</taxon>
        <taxon>Marinobacterium</taxon>
    </lineage>
</organism>
<reference evidence="5 6" key="1">
    <citation type="submission" date="2019-03" db="EMBL/GenBank/DDBJ databases">
        <title>Genomic Encyclopedia of Archaeal and Bacterial Type Strains, Phase II (KMG-II): from individual species to whole genera.</title>
        <authorList>
            <person name="Goeker M."/>
        </authorList>
    </citation>
    <scope>NUCLEOTIDE SEQUENCE [LARGE SCALE GENOMIC DNA]</scope>
    <source>
        <strain evidence="5 6">DSM 27697</strain>
    </source>
</reference>
<evidence type="ECO:0000313" key="5">
    <source>
        <dbReference type="EMBL" id="TCK08208.1"/>
    </source>
</evidence>
<proteinExistence type="inferred from homology"/>
<keyword evidence="2 3" id="KW-0732">Signal</keyword>
<dbReference type="Pfam" id="PF00497">
    <property type="entry name" value="SBP_bac_3"/>
    <property type="match status" value="1"/>
</dbReference>
<protein>
    <submittedName>
        <fullName evidence="5">Amino acid ABC transporter substrate-binding protein (PAAT family)</fullName>
    </submittedName>
</protein>